<organism evidence="3 4">
    <name type="scientific">Purpureocillium lavendulum</name>
    <dbReference type="NCBI Taxonomy" id="1247861"/>
    <lineage>
        <taxon>Eukaryota</taxon>
        <taxon>Fungi</taxon>
        <taxon>Dikarya</taxon>
        <taxon>Ascomycota</taxon>
        <taxon>Pezizomycotina</taxon>
        <taxon>Sordariomycetes</taxon>
        <taxon>Hypocreomycetidae</taxon>
        <taxon>Hypocreales</taxon>
        <taxon>Ophiocordycipitaceae</taxon>
        <taxon>Purpureocillium</taxon>
    </lineage>
</organism>
<keyword evidence="1" id="KW-0040">ANK repeat</keyword>
<feature type="chain" id="PRO_5044298701" evidence="2">
    <location>
        <begin position="24"/>
        <end position="296"/>
    </location>
</feature>
<dbReference type="InterPro" id="IPR002110">
    <property type="entry name" value="Ankyrin_rpt"/>
</dbReference>
<dbReference type="AlphaFoldDB" id="A0AB34FEI4"/>
<keyword evidence="4" id="KW-1185">Reference proteome</keyword>
<dbReference type="InterPro" id="IPR036770">
    <property type="entry name" value="Ankyrin_rpt-contain_sf"/>
</dbReference>
<evidence type="ECO:0000313" key="3">
    <source>
        <dbReference type="EMBL" id="KAJ6436811.1"/>
    </source>
</evidence>
<name>A0AB34FEI4_9HYPO</name>
<evidence type="ECO:0000313" key="4">
    <source>
        <dbReference type="Proteomes" id="UP001163105"/>
    </source>
</evidence>
<dbReference type="EMBL" id="JAQHRD010000016">
    <property type="protein sequence ID" value="KAJ6436811.1"/>
    <property type="molecule type" value="Genomic_DNA"/>
</dbReference>
<keyword evidence="2" id="KW-0732">Signal</keyword>
<dbReference type="SUPFAM" id="SSF52309">
    <property type="entry name" value="N-(deoxy)ribosyltransferase-like"/>
    <property type="match status" value="1"/>
</dbReference>
<dbReference type="Pfam" id="PF12796">
    <property type="entry name" value="Ank_2"/>
    <property type="match status" value="1"/>
</dbReference>
<accession>A0AB34FEI4</accession>
<reference evidence="3" key="1">
    <citation type="submission" date="2023-01" db="EMBL/GenBank/DDBJ databases">
        <title>The growth and conidiation of Purpureocillium lavendulum are regulated by nitrogen source and histone H3K14 acetylation.</title>
        <authorList>
            <person name="Tang P."/>
            <person name="Han J."/>
            <person name="Zhang C."/>
            <person name="Tang P."/>
            <person name="Qi F."/>
            <person name="Zhang K."/>
            <person name="Liang L."/>
        </authorList>
    </citation>
    <scope>NUCLEOTIDE SEQUENCE</scope>
    <source>
        <strain evidence="3">YMF1.00683</strain>
    </source>
</reference>
<feature type="signal peptide" evidence="2">
    <location>
        <begin position="1"/>
        <end position="23"/>
    </location>
</feature>
<feature type="repeat" description="ANK" evidence="1">
    <location>
        <begin position="230"/>
        <end position="262"/>
    </location>
</feature>
<dbReference type="PROSITE" id="PS50088">
    <property type="entry name" value="ANK_REPEAT"/>
    <property type="match status" value="1"/>
</dbReference>
<evidence type="ECO:0000256" key="2">
    <source>
        <dbReference type="SAM" id="SignalP"/>
    </source>
</evidence>
<proteinExistence type="predicted"/>
<gene>
    <name evidence="3" type="ORF">O9K51_10578</name>
</gene>
<sequence length="296" mass="33129">MRFDRDVFPIVVAISALVVDVVGAPLKSCNGTNNESGYCKLNYANSLTKVSVDALGEQSGVVLIENRANPPIESDFVSYFTELLREVDFRDKMVFYSGLPHPVDAENFARSRGRYTVEMLLGKKHEWRVFWNLQKDGGYWATWPEALANFWDLASKAFAQQSVGDVWVYFGEAREVEQRHANSTCGAVWCRVEKPILLGSLQSGTVRSIEKFIQQDVGEPKYDPNDKNREGKTALFEAVTAGRADIVTRLLEHGANPNLPGPTHTLWPSAYHPLCLQILLAYGADYEDARYHGAGH</sequence>
<dbReference type="SUPFAM" id="SSF48403">
    <property type="entry name" value="Ankyrin repeat"/>
    <property type="match status" value="1"/>
</dbReference>
<evidence type="ECO:0000256" key="1">
    <source>
        <dbReference type="PROSITE-ProRule" id="PRU00023"/>
    </source>
</evidence>
<comment type="caution">
    <text evidence="3">The sequence shown here is derived from an EMBL/GenBank/DDBJ whole genome shotgun (WGS) entry which is preliminary data.</text>
</comment>
<dbReference type="PROSITE" id="PS50297">
    <property type="entry name" value="ANK_REP_REGION"/>
    <property type="match status" value="1"/>
</dbReference>
<dbReference type="SMART" id="SM00248">
    <property type="entry name" value="ANK"/>
    <property type="match status" value="1"/>
</dbReference>
<dbReference type="Gene3D" id="1.25.40.20">
    <property type="entry name" value="Ankyrin repeat-containing domain"/>
    <property type="match status" value="1"/>
</dbReference>
<protein>
    <submittedName>
        <fullName evidence="3">Cell wall glucanosyltransferase Mwg1</fullName>
    </submittedName>
</protein>
<dbReference type="Proteomes" id="UP001163105">
    <property type="component" value="Unassembled WGS sequence"/>
</dbReference>